<dbReference type="OrthoDB" id="10647199at2759"/>
<protein>
    <submittedName>
        <fullName evidence="1">Uncharacterized protein</fullName>
    </submittedName>
</protein>
<feature type="non-terminal residue" evidence="1">
    <location>
        <position position="60"/>
    </location>
</feature>
<evidence type="ECO:0000313" key="1">
    <source>
        <dbReference type="EMBL" id="KAI5073377.1"/>
    </source>
</evidence>
<feature type="non-terminal residue" evidence="1">
    <location>
        <position position="1"/>
    </location>
</feature>
<gene>
    <name evidence="1" type="ORF">GOP47_0011390</name>
</gene>
<reference evidence="1" key="1">
    <citation type="submission" date="2021-01" db="EMBL/GenBank/DDBJ databases">
        <title>Adiantum capillus-veneris genome.</title>
        <authorList>
            <person name="Fang Y."/>
            <person name="Liao Q."/>
        </authorList>
    </citation>
    <scope>NUCLEOTIDE SEQUENCE</scope>
    <source>
        <strain evidence="1">H3</strain>
        <tissue evidence="1">Leaf</tissue>
    </source>
</reference>
<dbReference type="Proteomes" id="UP000886520">
    <property type="component" value="Chromosome 11"/>
</dbReference>
<sequence length="60" mass="6611">LGYLKLGPSARSNTQITWMRMLKSPTDPSGYLVPLIGLRVNHEDLPLSPSTFNIDPTATQ</sequence>
<dbReference type="AlphaFoldDB" id="A0A9D4UTW5"/>
<name>A0A9D4UTW5_ADICA</name>
<keyword evidence="2" id="KW-1185">Reference proteome</keyword>
<evidence type="ECO:0000313" key="2">
    <source>
        <dbReference type="Proteomes" id="UP000886520"/>
    </source>
</evidence>
<organism evidence="1 2">
    <name type="scientific">Adiantum capillus-veneris</name>
    <name type="common">Maidenhair fern</name>
    <dbReference type="NCBI Taxonomy" id="13818"/>
    <lineage>
        <taxon>Eukaryota</taxon>
        <taxon>Viridiplantae</taxon>
        <taxon>Streptophyta</taxon>
        <taxon>Embryophyta</taxon>
        <taxon>Tracheophyta</taxon>
        <taxon>Polypodiopsida</taxon>
        <taxon>Polypodiidae</taxon>
        <taxon>Polypodiales</taxon>
        <taxon>Pteridineae</taxon>
        <taxon>Pteridaceae</taxon>
        <taxon>Vittarioideae</taxon>
        <taxon>Adiantum</taxon>
    </lineage>
</organism>
<dbReference type="EMBL" id="JABFUD020000011">
    <property type="protein sequence ID" value="KAI5073377.1"/>
    <property type="molecule type" value="Genomic_DNA"/>
</dbReference>
<proteinExistence type="predicted"/>
<comment type="caution">
    <text evidence="1">The sequence shown here is derived from an EMBL/GenBank/DDBJ whole genome shotgun (WGS) entry which is preliminary data.</text>
</comment>
<accession>A0A9D4UTW5</accession>